<dbReference type="GO" id="GO:0005886">
    <property type="term" value="C:plasma membrane"/>
    <property type="evidence" value="ECO:0007669"/>
    <property type="project" value="TreeGrafter"/>
</dbReference>
<comment type="similarity">
    <text evidence="1">Belongs to the type III secretion exporter family.</text>
</comment>
<dbReference type="PANTHER" id="PTHR30531">
    <property type="entry name" value="FLAGELLAR BIOSYNTHETIC PROTEIN FLHB"/>
    <property type="match status" value="1"/>
</dbReference>
<evidence type="ECO:0000313" key="5">
    <source>
        <dbReference type="Proteomes" id="UP000067711"/>
    </source>
</evidence>
<keyword evidence="4" id="KW-0969">Cilium</keyword>
<feature type="transmembrane region" description="Helical" evidence="3">
    <location>
        <begin position="33"/>
        <end position="54"/>
    </location>
</feature>
<dbReference type="Pfam" id="PF01312">
    <property type="entry name" value="Bac_export_2"/>
    <property type="match status" value="1"/>
</dbReference>
<feature type="compositionally biased region" description="Basic and acidic residues" evidence="2">
    <location>
        <begin position="1"/>
        <end position="14"/>
    </location>
</feature>
<feature type="region of interest" description="Disordered" evidence="2">
    <location>
        <begin position="1"/>
        <end position="29"/>
    </location>
</feature>
<gene>
    <name evidence="4" type="ORF">WS71_00565</name>
</gene>
<evidence type="ECO:0000313" key="4">
    <source>
        <dbReference type="EMBL" id="AOJ05981.1"/>
    </source>
</evidence>
<feature type="transmembrane region" description="Helical" evidence="3">
    <location>
        <begin position="93"/>
        <end position="116"/>
    </location>
</feature>
<dbReference type="Gene3D" id="3.40.1690.10">
    <property type="entry name" value="secretion proteins EscU"/>
    <property type="match status" value="1"/>
</dbReference>
<feature type="transmembrane region" description="Helical" evidence="3">
    <location>
        <begin position="137"/>
        <end position="158"/>
    </location>
</feature>
<evidence type="ECO:0000256" key="3">
    <source>
        <dbReference type="SAM" id="Phobius"/>
    </source>
</evidence>
<dbReference type="GO" id="GO:0009306">
    <property type="term" value="P:protein secretion"/>
    <property type="evidence" value="ECO:0007669"/>
    <property type="project" value="InterPro"/>
</dbReference>
<keyword evidence="3" id="KW-0812">Transmembrane</keyword>
<name>A0A1B4FQN0_9BURK</name>
<evidence type="ECO:0000256" key="2">
    <source>
        <dbReference type="SAM" id="MobiDB-lite"/>
    </source>
</evidence>
<protein>
    <submittedName>
        <fullName evidence="4">Flagellar biosynthetic protein FlhB</fullName>
    </submittedName>
</protein>
<dbReference type="Gene3D" id="6.10.250.2080">
    <property type="match status" value="1"/>
</dbReference>
<feature type="transmembrane region" description="Helical" evidence="3">
    <location>
        <begin position="178"/>
        <end position="200"/>
    </location>
</feature>
<dbReference type="SUPFAM" id="SSF160544">
    <property type="entry name" value="EscU C-terminal domain-like"/>
    <property type="match status" value="1"/>
</dbReference>
<dbReference type="EMBL" id="CP013388">
    <property type="protein sequence ID" value="AOJ05981.1"/>
    <property type="molecule type" value="Genomic_DNA"/>
</dbReference>
<organism evidence="4 5">
    <name type="scientific">Burkholderia mayonis</name>
    <dbReference type="NCBI Taxonomy" id="1385591"/>
    <lineage>
        <taxon>Bacteria</taxon>
        <taxon>Pseudomonadati</taxon>
        <taxon>Pseudomonadota</taxon>
        <taxon>Betaproteobacteria</taxon>
        <taxon>Burkholderiales</taxon>
        <taxon>Burkholderiaceae</taxon>
        <taxon>Burkholderia</taxon>
        <taxon>pseudomallei group</taxon>
    </lineage>
</organism>
<sequence length="375" mass="40826">MSDRDSGDKSERATPQKLKQARKQGQIPRSRDLSTAIGVLISMKVLLALSPSWLADFRTLFAAVLANGSRDGASSAMMAIPVMLFVKMLAPFFVIPALVIAGSLFPGGWVFASANFKPKLSRMSPRANLGKLVSARHYGTFALSAAKAFAIIAVLWHVSASTLPAFLRLQALPLPEAIAHGARLFVDGAMTLALVILAFASMDVPFQRFVFMRGQRMTKQEVKDEHKNNEGRPEVRGRIRQLQRQAAQRALSKTVPGADVVIVNPTHYAVALKYDAARADAPFVIAKGVDDMALVIRRLADAHGVEVVSLPPLARAIYYTSQVNQQIPSALYRAVAQVLTYVLQLKAFQEGRRGLRPDRPVAVPIPDSLAKVQSP</sequence>
<evidence type="ECO:0000256" key="1">
    <source>
        <dbReference type="ARBA" id="ARBA00010690"/>
    </source>
</evidence>
<proteinExistence type="inferred from homology"/>
<keyword evidence="4" id="KW-0282">Flagellum</keyword>
<keyword evidence="4" id="KW-0966">Cell projection</keyword>
<dbReference type="InterPro" id="IPR006135">
    <property type="entry name" value="T3SS_substrate_exporter"/>
</dbReference>
<reference evidence="4 5" key="1">
    <citation type="submission" date="2015-12" db="EMBL/GenBank/DDBJ databases">
        <title>Diversity of Burkholderia near neighbor genomes.</title>
        <authorList>
            <person name="Sahl J."/>
            <person name="Wagner D."/>
            <person name="Keim P."/>
        </authorList>
    </citation>
    <scope>NUCLEOTIDE SEQUENCE [LARGE SCALE GENOMIC DNA]</scope>
    <source>
        <strain evidence="4 5">BDU8</strain>
    </source>
</reference>
<accession>A0A1B4FQN0</accession>
<dbReference type="RefSeq" id="WP_066486465.1">
    <property type="nucleotide sequence ID" value="NZ_CP013388.1"/>
</dbReference>
<dbReference type="Proteomes" id="UP000067711">
    <property type="component" value="Chromosome 2"/>
</dbReference>
<dbReference type="PANTHER" id="PTHR30531:SF12">
    <property type="entry name" value="FLAGELLAR BIOSYNTHETIC PROTEIN FLHB"/>
    <property type="match status" value="1"/>
</dbReference>
<dbReference type="AlphaFoldDB" id="A0A1B4FQN0"/>
<keyword evidence="3" id="KW-1133">Transmembrane helix</keyword>
<dbReference type="PRINTS" id="PR00950">
    <property type="entry name" value="TYPE3IMSPROT"/>
</dbReference>
<keyword evidence="3" id="KW-0472">Membrane</keyword>
<dbReference type="InterPro" id="IPR029025">
    <property type="entry name" value="T3SS_substrate_exporter_C"/>
</dbReference>